<dbReference type="PANTHER" id="PTHR12843:SF5">
    <property type="entry name" value="EEF1A LYSINE METHYLTRANSFERASE 2"/>
    <property type="match status" value="1"/>
</dbReference>
<name>R4YWZ1_9ACTN</name>
<dbReference type="RefSeq" id="WP_012224159.1">
    <property type="nucleotide sequence ID" value="NZ_HG422565.1"/>
</dbReference>
<dbReference type="CDD" id="cd02440">
    <property type="entry name" value="AdoMet_MTases"/>
    <property type="match status" value="1"/>
</dbReference>
<dbReference type="eggNOG" id="COG4106">
    <property type="taxonomic scope" value="Bacteria"/>
</dbReference>
<dbReference type="Gene3D" id="3.40.50.150">
    <property type="entry name" value="Vaccinia Virus protein VP39"/>
    <property type="match status" value="1"/>
</dbReference>
<evidence type="ECO:0000259" key="1">
    <source>
        <dbReference type="Pfam" id="PF13649"/>
    </source>
</evidence>
<dbReference type="InterPro" id="IPR041698">
    <property type="entry name" value="Methyltransf_25"/>
</dbReference>
<dbReference type="SUPFAM" id="SSF53335">
    <property type="entry name" value="S-adenosyl-L-methionine-dependent methyltransferases"/>
    <property type="match status" value="1"/>
</dbReference>
<proteinExistence type="predicted"/>
<gene>
    <name evidence="2" type="ORF">BN381_130186</name>
</gene>
<protein>
    <recommendedName>
        <fullName evidence="1">Methyltransferase domain-containing protein</fullName>
    </recommendedName>
</protein>
<dbReference type="EMBL" id="CANL01000005">
    <property type="protein sequence ID" value="CCM62628.1"/>
    <property type="molecule type" value="Genomic_DNA"/>
</dbReference>
<organism evidence="2 3">
    <name type="scientific">Candidatus Neomicrothrix parvicella RN1</name>
    <dbReference type="NCBI Taxonomy" id="1229780"/>
    <lineage>
        <taxon>Bacteria</taxon>
        <taxon>Bacillati</taxon>
        <taxon>Actinomycetota</taxon>
        <taxon>Acidimicrobiia</taxon>
        <taxon>Acidimicrobiales</taxon>
        <taxon>Microthrixaceae</taxon>
        <taxon>Candidatus Neomicrothrix</taxon>
    </lineage>
</organism>
<dbReference type="HOGENOM" id="CLU_1934202_0_0_11"/>
<keyword evidence="3" id="KW-1185">Reference proteome</keyword>
<evidence type="ECO:0000313" key="3">
    <source>
        <dbReference type="Proteomes" id="UP000018291"/>
    </source>
</evidence>
<feature type="domain" description="Methyltransferase" evidence="1">
    <location>
        <begin position="47"/>
        <end position="127"/>
    </location>
</feature>
<dbReference type="Pfam" id="PF13649">
    <property type="entry name" value="Methyltransf_25"/>
    <property type="match status" value="1"/>
</dbReference>
<evidence type="ECO:0000313" key="2">
    <source>
        <dbReference type="EMBL" id="CCM62628.1"/>
    </source>
</evidence>
<dbReference type="AlphaFoldDB" id="R4YWZ1"/>
<accession>R4YWZ1</accession>
<dbReference type="PANTHER" id="PTHR12843">
    <property type="entry name" value="PROTEIN-LYSINE N-METHYLTRANSFERASE METTL10"/>
    <property type="match status" value="1"/>
</dbReference>
<sequence>MSQHRRQSHWDDRYLATGGTTASWFEAEPQLSLDLIELVGATPGDSIIDLGGGASSLTARLQQGGYTDLTVLDVSAQALDTAKQGVERPEEVTWIRADLLAWSPARCWNVWHDRAVFHFLVDPDERRTYR</sequence>
<reference evidence="2 3" key="1">
    <citation type="journal article" date="2013" name="ISME J.">
        <title>Metabolic model for the filamentous 'Candidatus Microthrix parvicella' based on genomic and metagenomic analyses.</title>
        <authorList>
            <person name="Jon McIlroy S."/>
            <person name="Kristiansen R."/>
            <person name="Albertsen M."/>
            <person name="Michael Karst S."/>
            <person name="Rossetti S."/>
            <person name="Lund Nielsen J."/>
            <person name="Tandoi V."/>
            <person name="James Seviour R."/>
            <person name="Nielsen P.H."/>
        </authorList>
    </citation>
    <scope>NUCLEOTIDE SEQUENCE [LARGE SCALE GENOMIC DNA]</scope>
    <source>
        <strain evidence="2 3">RN1</strain>
    </source>
</reference>
<comment type="caution">
    <text evidence="2">The sequence shown here is derived from an EMBL/GenBank/DDBJ whole genome shotgun (WGS) entry which is preliminary data.</text>
</comment>
<dbReference type="InterPro" id="IPR029063">
    <property type="entry name" value="SAM-dependent_MTases_sf"/>
</dbReference>
<dbReference type="STRING" id="1229780.BN381_130186"/>
<dbReference type="Proteomes" id="UP000018291">
    <property type="component" value="Unassembled WGS sequence"/>
</dbReference>